<name>A0A8A1LKL5_AJEC8</name>
<proteinExistence type="predicted"/>
<evidence type="ECO:0000313" key="2">
    <source>
        <dbReference type="Proteomes" id="UP000663419"/>
    </source>
</evidence>
<dbReference type="AlphaFoldDB" id="A0A8A1LKL5"/>
<evidence type="ECO:0000313" key="1">
    <source>
        <dbReference type="EMBL" id="QSS54466.1"/>
    </source>
</evidence>
<dbReference type="EMBL" id="CP069104">
    <property type="protein sequence ID" value="QSS54466.1"/>
    <property type="molecule type" value="Genomic_DNA"/>
</dbReference>
<reference evidence="1" key="1">
    <citation type="submission" date="2021-01" db="EMBL/GenBank/DDBJ databases">
        <title>Chromosome-level genome assembly of a human fungal pathogen reveals clustering of transcriptionally co-regulated genes.</title>
        <authorList>
            <person name="Voorhies M."/>
            <person name="Cohen S."/>
            <person name="Shea T.P."/>
            <person name="Petrus S."/>
            <person name="Munoz J.F."/>
            <person name="Poplawski S."/>
            <person name="Goldman W.E."/>
            <person name="Michael T."/>
            <person name="Cuomo C.A."/>
            <person name="Sil A."/>
            <person name="Beyhan S."/>
        </authorList>
    </citation>
    <scope>NUCLEOTIDE SEQUENCE</scope>
    <source>
        <strain evidence="1">H88</strain>
    </source>
</reference>
<gene>
    <name evidence="1" type="ORF">I7I53_02016</name>
</gene>
<dbReference type="VEuPathDB" id="FungiDB:I7I53_02016"/>
<sequence>MIDNGLYRTFAPYLPPICHESTRAVFLRGGIPEKLVPGFKLYLTIRRAFFGFQMRQVGFTTQYYILIIIIS</sequence>
<protein>
    <submittedName>
        <fullName evidence="1">Uncharacterized protein</fullName>
    </submittedName>
</protein>
<organism evidence="1 2">
    <name type="scientific">Ajellomyces capsulatus (strain H88)</name>
    <name type="common">Darling's disease fungus</name>
    <name type="synonym">Histoplasma capsulatum</name>
    <dbReference type="NCBI Taxonomy" id="544711"/>
    <lineage>
        <taxon>Eukaryota</taxon>
        <taxon>Fungi</taxon>
        <taxon>Dikarya</taxon>
        <taxon>Ascomycota</taxon>
        <taxon>Pezizomycotina</taxon>
        <taxon>Eurotiomycetes</taxon>
        <taxon>Eurotiomycetidae</taxon>
        <taxon>Onygenales</taxon>
        <taxon>Ajellomycetaceae</taxon>
        <taxon>Histoplasma</taxon>
    </lineage>
</organism>
<accession>A0A8A1LKL5</accession>
<dbReference type="Proteomes" id="UP000663419">
    <property type="component" value="Chromosome 3"/>
</dbReference>